<feature type="signal peptide" evidence="1">
    <location>
        <begin position="1"/>
        <end position="27"/>
    </location>
</feature>
<gene>
    <name evidence="3" type="primary">LOC104740880</name>
</gene>
<organism evidence="2 3">
    <name type="scientific">Camelina sativa</name>
    <name type="common">False flax</name>
    <name type="synonym">Myagrum sativum</name>
    <dbReference type="NCBI Taxonomy" id="90675"/>
    <lineage>
        <taxon>Eukaryota</taxon>
        <taxon>Viridiplantae</taxon>
        <taxon>Streptophyta</taxon>
        <taxon>Embryophyta</taxon>
        <taxon>Tracheophyta</taxon>
        <taxon>Spermatophyta</taxon>
        <taxon>Magnoliopsida</taxon>
        <taxon>eudicotyledons</taxon>
        <taxon>Gunneridae</taxon>
        <taxon>Pentapetalae</taxon>
        <taxon>rosids</taxon>
        <taxon>malvids</taxon>
        <taxon>Brassicales</taxon>
        <taxon>Brassicaceae</taxon>
        <taxon>Camelineae</taxon>
        <taxon>Camelina</taxon>
    </lineage>
</organism>
<name>A0ABM0VR33_CAMSA</name>
<dbReference type="Proteomes" id="UP000694864">
    <property type="component" value="Chromosome 14"/>
</dbReference>
<dbReference type="RefSeq" id="XP_010459906.1">
    <property type="nucleotide sequence ID" value="XM_010461604.1"/>
</dbReference>
<evidence type="ECO:0000313" key="2">
    <source>
        <dbReference type="Proteomes" id="UP000694864"/>
    </source>
</evidence>
<reference evidence="2" key="1">
    <citation type="journal article" date="2014" name="Nat. Commun.">
        <title>The emerging biofuel crop Camelina sativa retains a highly undifferentiated hexaploid genome structure.</title>
        <authorList>
            <person name="Kagale S."/>
            <person name="Koh C."/>
            <person name="Nixon J."/>
            <person name="Bollina V."/>
            <person name="Clarke W.E."/>
            <person name="Tuteja R."/>
            <person name="Spillane C."/>
            <person name="Robinson S.J."/>
            <person name="Links M.G."/>
            <person name="Clarke C."/>
            <person name="Higgins E.E."/>
            <person name="Huebert T."/>
            <person name="Sharpe A.G."/>
            <person name="Parkin I.A."/>
        </authorList>
    </citation>
    <scope>NUCLEOTIDE SEQUENCE [LARGE SCALE GENOMIC DNA]</scope>
    <source>
        <strain evidence="2">cv. DH55</strain>
    </source>
</reference>
<keyword evidence="2" id="KW-1185">Reference proteome</keyword>
<accession>A0ABM0VR33</accession>
<evidence type="ECO:0000256" key="1">
    <source>
        <dbReference type="SAM" id="SignalP"/>
    </source>
</evidence>
<dbReference type="GeneID" id="104740880"/>
<sequence length="93" mass="10143">MAAQVSKKICSSMIIVILITMMFSISAQVSHSNACVKDCVVNRCMKASKKATPAICDNPCKIICDPINGGQYIVPPGESPIKKFCRQFSWICT</sequence>
<reference evidence="3" key="2">
    <citation type="submission" date="2025-08" db="UniProtKB">
        <authorList>
            <consortium name="RefSeq"/>
        </authorList>
    </citation>
    <scope>IDENTIFICATION</scope>
    <source>
        <tissue evidence="3">Leaf</tissue>
    </source>
</reference>
<evidence type="ECO:0000313" key="3">
    <source>
        <dbReference type="RefSeq" id="XP_010459906.1"/>
    </source>
</evidence>
<proteinExistence type="predicted"/>
<dbReference type="PANTHER" id="PTHR31710:SF39">
    <property type="entry name" value="PLANT THIONIN FAMILY PROTEIN"/>
    <property type="match status" value="1"/>
</dbReference>
<dbReference type="PANTHER" id="PTHR31710">
    <property type="entry name" value="GB|AAF16529.1-RELATED"/>
    <property type="match status" value="1"/>
</dbReference>
<feature type="chain" id="PRO_5047514418" evidence="1">
    <location>
        <begin position="28"/>
        <end position="93"/>
    </location>
</feature>
<keyword evidence="1" id="KW-0732">Signal</keyword>
<protein>
    <submittedName>
        <fullName evidence="3">Uncharacterized protein LOC104740880</fullName>
    </submittedName>
</protein>